<protein>
    <submittedName>
        <fullName evidence="2">Uncharacterized protein</fullName>
    </submittedName>
</protein>
<comment type="caution">
    <text evidence="2">The sequence shown here is derived from an EMBL/GenBank/DDBJ whole genome shotgun (WGS) entry which is preliminary data.</text>
</comment>
<gene>
    <name evidence="2" type="ORF">PanWU01x14_066050</name>
</gene>
<reference evidence="3" key="1">
    <citation type="submission" date="2016-06" db="EMBL/GenBank/DDBJ databases">
        <title>Parallel loss of symbiosis genes in relatives of nitrogen-fixing non-legume Parasponia.</title>
        <authorList>
            <person name="Van Velzen R."/>
            <person name="Holmer R."/>
            <person name="Bu F."/>
            <person name="Rutten L."/>
            <person name="Van Zeijl A."/>
            <person name="Liu W."/>
            <person name="Santuari L."/>
            <person name="Cao Q."/>
            <person name="Sharma T."/>
            <person name="Shen D."/>
            <person name="Roswanjaya Y."/>
            <person name="Wardhani T."/>
            <person name="Kalhor M.S."/>
            <person name="Jansen J."/>
            <person name="Van den Hoogen J."/>
            <person name="Gungor B."/>
            <person name="Hartog M."/>
            <person name="Hontelez J."/>
            <person name="Verver J."/>
            <person name="Yang W.-C."/>
            <person name="Schijlen E."/>
            <person name="Repin R."/>
            <person name="Schilthuizen M."/>
            <person name="Schranz E."/>
            <person name="Heidstra R."/>
            <person name="Miyata K."/>
            <person name="Fedorova E."/>
            <person name="Kohlen W."/>
            <person name="Bisseling T."/>
            <person name="Smit S."/>
            <person name="Geurts R."/>
        </authorList>
    </citation>
    <scope>NUCLEOTIDE SEQUENCE [LARGE SCALE GENOMIC DNA]</scope>
    <source>
        <strain evidence="3">cv. WU1-14</strain>
    </source>
</reference>
<accession>A0A2P5DFZ7</accession>
<evidence type="ECO:0000313" key="3">
    <source>
        <dbReference type="Proteomes" id="UP000237105"/>
    </source>
</evidence>
<feature type="compositionally biased region" description="Polar residues" evidence="1">
    <location>
        <begin position="65"/>
        <end position="97"/>
    </location>
</feature>
<keyword evidence="3" id="KW-1185">Reference proteome</keyword>
<evidence type="ECO:0000256" key="1">
    <source>
        <dbReference type="SAM" id="MobiDB-lite"/>
    </source>
</evidence>
<dbReference type="EMBL" id="JXTB01000040">
    <property type="protein sequence ID" value="PON72214.1"/>
    <property type="molecule type" value="Genomic_DNA"/>
</dbReference>
<organism evidence="2 3">
    <name type="scientific">Parasponia andersonii</name>
    <name type="common">Sponia andersonii</name>
    <dbReference type="NCBI Taxonomy" id="3476"/>
    <lineage>
        <taxon>Eukaryota</taxon>
        <taxon>Viridiplantae</taxon>
        <taxon>Streptophyta</taxon>
        <taxon>Embryophyta</taxon>
        <taxon>Tracheophyta</taxon>
        <taxon>Spermatophyta</taxon>
        <taxon>Magnoliopsida</taxon>
        <taxon>eudicotyledons</taxon>
        <taxon>Gunneridae</taxon>
        <taxon>Pentapetalae</taxon>
        <taxon>rosids</taxon>
        <taxon>fabids</taxon>
        <taxon>Rosales</taxon>
        <taxon>Cannabaceae</taxon>
        <taxon>Parasponia</taxon>
    </lineage>
</organism>
<evidence type="ECO:0000313" key="2">
    <source>
        <dbReference type="EMBL" id="PON72214.1"/>
    </source>
</evidence>
<name>A0A2P5DFZ7_PARAD</name>
<dbReference type="Proteomes" id="UP000237105">
    <property type="component" value="Unassembled WGS sequence"/>
</dbReference>
<dbReference type="STRING" id="3476.A0A2P5DFZ7"/>
<feature type="compositionally biased region" description="Basic residues" evidence="1">
    <location>
        <begin position="47"/>
        <end position="57"/>
    </location>
</feature>
<dbReference type="OrthoDB" id="757982at2759"/>
<sequence length="133" mass="14397">MTLVDVVDLSSDDDDDELGKLDVKAVKLEPSLVGSMVQRNENSTVHLVKHQMSKTKSTRQENEDNGSLNASNTGPSSILDQGQSPVEDTGLSSTLSMSPAPVCRQFWKAGNYDDGLGSKVTHQSIPPFIIAFY</sequence>
<dbReference type="AlphaFoldDB" id="A0A2P5DFZ7"/>
<proteinExistence type="predicted"/>
<feature type="region of interest" description="Disordered" evidence="1">
    <location>
        <begin position="37"/>
        <end position="97"/>
    </location>
</feature>